<feature type="signal peptide" evidence="9">
    <location>
        <begin position="1"/>
        <end position="22"/>
    </location>
</feature>
<dbReference type="STRING" id="1220578.FPE01S_01_05780"/>
<evidence type="ECO:0000256" key="2">
    <source>
        <dbReference type="ARBA" id="ARBA00022651"/>
    </source>
</evidence>
<dbReference type="Pfam" id="PF04616">
    <property type="entry name" value="Glyco_hydro_43"/>
    <property type="match status" value="1"/>
</dbReference>
<evidence type="ECO:0000256" key="3">
    <source>
        <dbReference type="ARBA" id="ARBA00022801"/>
    </source>
</evidence>
<dbReference type="GO" id="GO:0045493">
    <property type="term" value="P:xylan catabolic process"/>
    <property type="evidence" value="ECO:0007669"/>
    <property type="project" value="UniProtKB-KW"/>
</dbReference>
<sequence length="322" mass="36196">MIPRRSYRILAAALLLSLQCFATTDTIRLADPTIFPYHGKYYLYGTGNAAKGFTVQVSSDLKKWSAPAGKNNGYALVKGEAFGEKGFWAPQLFAYRGRFYMAYTADEQIAIAFGDSPLGPFRQTVQKHLAGDGKKIDPYIFEDRDGQLYLYHVRLEQGNRLFVARLKPDLSDIFPETLQPVLSATEPWENTENRDWTVTEGPTVVLEQGTYFLFYSANDFRNKDYAVGCATSKSPMGPWTKLQNSPLISRQQLGINGTGHGDLFKNSKGQWQYVLHTHYNNVTVSPRLTGIVDLRFLNGGFQPVNNSFRYLEEAAAGVRAKE</sequence>
<dbReference type="Proteomes" id="UP000033121">
    <property type="component" value="Unassembled WGS sequence"/>
</dbReference>
<dbReference type="SUPFAM" id="SSF75005">
    <property type="entry name" value="Arabinanase/levansucrase/invertase"/>
    <property type="match status" value="1"/>
</dbReference>
<dbReference type="RefSeq" id="WP_217998160.1">
    <property type="nucleotide sequence ID" value="NZ_BBWV01000001.1"/>
</dbReference>
<dbReference type="InterPro" id="IPR006710">
    <property type="entry name" value="Glyco_hydro_43"/>
</dbReference>
<reference evidence="10 11" key="1">
    <citation type="submission" date="2015-04" db="EMBL/GenBank/DDBJ databases">
        <title>Whole genome shotgun sequence of Flavihumibacter petaseus NBRC 106054.</title>
        <authorList>
            <person name="Miyazawa S."/>
            <person name="Hosoyama A."/>
            <person name="Hashimoto M."/>
            <person name="Noguchi M."/>
            <person name="Tsuchikane K."/>
            <person name="Ohji S."/>
            <person name="Yamazoe A."/>
            <person name="Ichikawa N."/>
            <person name="Kimura A."/>
            <person name="Fujita N."/>
        </authorList>
    </citation>
    <scope>NUCLEOTIDE SEQUENCE [LARGE SCALE GENOMIC DNA]</scope>
    <source>
        <strain evidence="10 11">NBRC 106054</strain>
    </source>
</reference>
<name>A0A0E9MVF7_9BACT</name>
<dbReference type="CDD" id="cd08991">
    <property type="entry name" value="GH43_HoAraf43-like"/>
    <property type="match status" value="1"/>
</dbReference>
<feature type="chain" id="PRO_5002429785" evidence="9">
    <location>
        <begin position="23"/>
        <end position="322"/>
    </location>
</feature>
<keyword evidence="5 8" id="KW-0326">Glycosidase</keyword>
<evidence type="ECO:0000256" key="8">
    <source>
        <dbReference type="RuleBase" id="RU361187"/>
    </source>
</evidence>
<keyword evidence="4" id="KW-0119">Carbohydrate metabolism</keyword>
<evidence type="ECO:0000256" key="1">
    <source>
        <dbReference type="ARBA" id="ARBA00009865"/>
    </source>
</evidence>
<protein>
    <submittedName>
        <fullName evidence="10">Putative glycosidase</fullName>
    </submittedName>
</protein>
<gene>
    <name evidence="10" type="ORF">FPE01S_01_05780</name>
</gene>
<dbReference type="AlphaFoldDB" id="A0A0E9MVF7"/>
<proteinExistence type="inferred from homology"/>
<dbReference type="Gene3D" id="2.115.10.20">
    <property type="entry name" value="Glycosyl hydrolase domain, family 43"/>
    <property type="match status" value="1"/>
</dbReference>
<accession>A0A0E9MVF7</accession>
<evidence type="ECO:0000256" key="4">
    <source>
        <dbReference type="ARBA" id="ARBA00023277"/>
    </source>
</evidence>
<organism evidence="10 11">
    <name type="scientific">Flavihumibacter petaseus NBRC 106054</name>
    <dbReference type="NCBI Taxonomy" id="1220578"/>
    <lineage>
        <taxon>Bacteria</taxon>
        <taxon>Pseudomonadati</taxon>
        <taxon>Bacteroidota</taxon>
        <taxon>Chitinophagia</taxon>
        <taxon>Chitinophagales</taxon>
        <taxon>Chitinophagaceae</taxon>
        <taxon>Flavihumibacter</taxon>
    </lineage>
</organism>
<feature type="active site" description="Proton acceptor" evidence="6">
    <location>
        <position position="31"/>
    </location>
</feature>
<evidence type="ECO:0000256" key="9">
    <source>
        <dbReference type="SAM" id="SignalP"/>
    </source>
</evidence>
<evidence type="ECO:0000313" key="11">
    <source>
        <dbReference type="Proteomes" id="UP000033121"/>
    </source>
</evidence>
<keyword evidence="2" id="KW-0858">Xylan degradation</keyword>
<comment type="caution">
    <text evidence="10">The sequence shown here is derived from an EMBL/GenBank/DDBJ whole genome shotgun (WGS) entry which is preliminary data.</text>
</comment>
<keyword evidence="11" id="KW-1185">Reference proteome</keyword>
<keyword evidence="9" id="KW-0732">Signal</keyword>
<evidence type="ECO:0000256" key="5">
    <source>
        <dbReference type="ARBA" id="ARBA00023295"/>
    </source>
</evidence>
<keyword evidence="2" id="KW-0624">Polysaccharide degradation</keyword>
<evidence type="ECO:0000256" key="7">
    <source>
        <dbReference type="PIRSR" id="PIRSR606710-2"/>
    </source>
</evidence>
<dbReference type="PANTHER" id="PTHR43772:SF2">
    <property type="entry name" value="PUTATIVE (AFU_ORTHOLOGUE AFUA_2G04480)-RELATED"/>
    <property type="match status" value="1"/>
</dbReference>
<feature type="site" description="Important for catalytic activity, responsible for pKa modulation of the active site Glu and correct orientation of both the proton donor and substrate" evidence="7">
    <location>
        <position position="137"/>
    </location>
</feature>
<dbReference type="PANTHER" id="PTHR43772">
    <property type="entry name" value="ENDO-1,4-BETA-XYLANASE"/>
    <property type="match status" value="1"/>
</dbReference>
<dbReference type="EMBL" id="BBWV01000001">
    <property type="protein sequence ID" value="GAO41564.1"/>
    <property type="molecule type" value="Genomic_DNA"/>
</dbReference>
<evidence type="ECO:0000313" key="10">
    <source>
        <dbReference type="EMBL" id="GAO41564.1"/>
    </source>
</evidence>
<dbReference type="InterPro" id="IPR023296">
    <property type="entry name" value="Glyco_hydro_beta-prop_sf"/>
</dbReference>
<keyword evidence="3 8" id="KW-0378">Hydrolase</keyword>
<dbReference type="InterPro" id="IPR052176">
    <property type="entry name" value="Glycosyl_Hydrlase_43_Enz"/>
</dbReference>
<comment type="similarity">
    <text evidence="1 8">Belongs to the glycosyl hydrolase 43 family.</text>
</comment>
<evidence type="ECO:0000256" key="6">
    <source>
        <dbReference type="PIRSR" id="PIRSR606710-1"/>
    </source>
</evidence>
<feature type="active site" description="Proton donor" evidence="6">
    <location>
        <position position="200"/>
    </location>
</feature>
<dbReference type="GO" id="GO:0004553">
    <property type="term" value="F:hydrolase activity, hydrolyzing O-glycosyl compounds"/>
    <property type="evidence" value="ECO:0007669"/>
    <property type="project" value="InterPro"/>
</dbReference>